<evidence type="ECO:0000313" key="12">
    <source>
        <dbReference type="Proteomes" id="UP001163046"/>
    </source>
</evidence>
<reference evidence="11" key="1">
    <citation type="submission" date="2023-01" db="EMBL/GenBank/DDBJ databases">
        <title>Genome assembly of the deep-sea coral Lophelia pertusa.</title>
        <authorList>
            <person name="Herrera S."/>
            <person name="Cordes E."/>
        </authorList>
    </citation>
    <scope>NUCLEOTIDE SEQUENCE</scope>
    <source>
        <strain evidence="11">USNM1676648</strain>
        <tissue evidence="11">Polyp</tissue>
    </source>
</reference>
<evidence type="ECO:0000256" key="4">
    <source>
        <dbReference type="ARBA" id="ARBA00022989"/>
    </source>
</evidence>
<evidence type="ECO:0000256" key="6">
    <source>
        <dbReference type="ARBA" id="ARBA00023136"/>
    </source>
</evidence>
<evidence type="ECO:0000256" key="2">
    <source>
        <dbReference type="ARBA" id="ARBA00022448"/>
    </source>
</evidence>
<feature type="transmembrane region" description="Helical" evidence="9">
    <location>
        <begin position="318"/>
        <end position="338"/>
    </location>
</feature>
<dbReference type="PANTHER" id="PTHR10117:SF54">
    <property type="entry name" value="TRANSIENT RECEPTOR POTENTIAL-GAMMA PROTEIN"/>
    <property type="match status" value="1"/>
</dbReference>
<dbReference type="Pfam" id="PF00520">
    <property type="entry name" value="Ion_trans"/>
    <property type="match status" value="1"/>
</dbReference>
<dbReference type="GO" id="GO:0034703">
    <property type="term" value="C:cation channel complex"/>
    <property type="evidence" value="ECO:0007669"/>
    <property type="project" value="TreeGrafter"/>
</dbReference>
<evidence type="ECO:0000256" key="3">
    <source>
        <dbReference type="ARBA" id="ARBA00022692"/>
    </source>
</evidence>
<comment type="subcellular location">
    <subcellularLocation>
        <location evidence="1">Membrane</location>
        <topology evidence="1">Multi-pass membrane protein</topology>
    </subcellularLocation>
</comment>
<dbReference type="OrthoDB" id="2373987at2759"/>
<evidence type="ECO:0000256" key="1">
    <source>
        <dbReference type="ARBA" id="ARBA00004141"/>
    </source>
</evidence>
<keyword evidence="6 9" id="KW-0472">Membrane</keyword>
<proteinExistence type="predicted"/>
<dbReference type="PANTHER" id="PTHR10117">
    <property type="entry name" value="TRANSIENT RECEPTOR POTENTIAL CHANNEL"/>
    <property type="match status" value="1"/>
</dbReference>
<dbReference type="InterPro" id="IPR005821">
    <property type="entry name" value="Ion_trans_dom"/>
</dbReference>
<feature type="region of interest" description="Disordered" evidence="8">
    <location>
        <begin position="1"/>
        <end position="25"/>
    </location>
</feature>
<feature type="transmembrane region" description="Helical" evidence="9">
    <location>
        <begin position="350"/>
        <end position="376"/>
    </location>
</feature>
<dbReference type="InterPro" id="IPR002153">
    <property type="entry name" value="TRPC_channel"/>
</dbReference>
<dbReference type="GO" id="GO:0005886">
    <property type="term" value="C:plasma membrane"/>
    <property type="evidence" value="ECO:0007669"/>
    <property type="project" value="TreeGrafter"/>
</dbReference>
<feature type="transmembrane region" description="Helical" evidence="9">
    <location>
        <begin position="439"/>
        <end position="457"/>
    </location>
</feature>
<evidence type="ECO:0000256" key="9">
    <source>
        <dbReference type="SAM" id="Phobius"/>
    </source>
</evidence>
<comment type="caution">
    <text evidence="11">The sequence shown here is derived from an EMBL/GenBank/DDBJ whole genome shotgun (WGS) entry which is preliminary data.</text>
</comment>
<dbReference type="GO" id="GO:0070679">
    <property type="term" value="F:inositol 1,4,5 trisphosphate binding"/>
    <property type="evidence" value="ECO:0007669"/>
    <property type="project" value="TreeGrafter"/>
</dbReference>
<feature type="transmembrane region" description="Helical" evidence="9">
    <location>
        <begin position="286"/>
        <end position="306"/>
    </location>
</feature>
<keyword evidence="4 9" id="KW-1133">Transmembrane helix</keyword>
<accession>A0A9X0D3T5</accession>
<keyword evidence="3 9" id="KW-0812">Transmembrane</keyword>
<name>A0A9X0D3T5_9CNID</name>
<dbReference type="AlphaFoldDB" id="A0A9X0D3T5"/>
<evidence type="ECO:0000256" key="7">
    <source>
        <dbReference type="ARBA" id="ARBA00023303"/>
    </source>
</evidence>
<dbReference type="EMBL" id="MU825880">
    <property type="protein sequence ID" value="KAJ7385511.1"/>
    <property type="molecule type" value="Genomic_DNA"/>
</dbReference>
<keyword evidence="12" id="KW-1185">Reference proteome</keyword>
<evidence type="ECO:0000313" key="11">
    <source>
        <dbReference type="EMBL" id="KAJ7385511.1"/>
    </source>
</evidence>
<evidence type="ECO:0000256" key="8">
    <source>
        <dbReference type="SAM" id="MobiDB-lite"/>
    </source>
</evidence>
<keyword evidence="7" id="KW-0407">Ion channel</keyword>
<keyword evidence="5" id="KW-0406">Ion transport</keyword>
<evidence type="ECO:0000256" key="5">
    <source>
        <dbReference type="ARBA" id="ARBA00023065"/>
    </source>
</evidence>
<feature type="domain" description="Ion transport" evidence="10">
    <location>
        <begin position="295"/>
        <end position="556"/>
    </location>
</feature>
<evidence type="ECO:0000259" key="10">
    <source>
        <dbReference type="Pfam" id="PF00520"/>
    </source>
</evidence>
<dbReference type="PRINTS" id="PR01097">
    <property type="entry name" value="TRNSRECEPTRP"/>
</dbReference>
<organism evidence="11 12">
    <name type="scientific">Desmophyllum pertusum</name>
    <dbReference type="NCBI Taxonomy" id="174260"/>
    <lineage>
        <taxon>Eukaryota</taxon>
        <taxon>Metazoa</taxon>
        <taxon>Cnidaria</taxon>
        <taxon>Anthozoa</taxon>
        <taxon>Hexacorallia</taxon>
        <taxon>Scleractinia</taxon>
        <taxon>Caryophylliina</taxon>
        <taxon>Caryophylliidae</taxon>
        <taxon>Desmophyllum</taxon>
    </lineage>
</organism>
<keyword evidence="2" id="KW-0813">Transport</keyword>
<dbReference type="GO" id="GO:0015279">
    <property type="term" value="F:store-operated calcium channel activity"/>
    <property type="evidence" value="ECO:0007669"/>
    <property type="project" value="TreeGrafter"/>
</dbReference>
<feature type="transmembrane region" description="Helical" evidence="9">
    <location>
        <begin position="258"/>
        <end position="279"/>
    </location>
</feature>
<dbReference type="GO" id="GO:0051480">
    <property type="term" value="P:regulation of cytosolic calcium ion concentration"/>
    <property type="evidence" value="ECO:0007669"/>
    <property type="project" value="TreeGrafter"/>
</dbReference>
<feature type="transmembrane region" description="Helical" evidence="9">
    <location>
        <begin position="524"/>
        <end position="543"/>
    </location>
</feature>
<gene>
    <name evidence="11" type="ORF">OS493_015083</name>
</gene>
<protein>
    <recommendedName>
        <fullName evidence="10">Ion transport domain-containing protein</fullName>
    </recommendedName>
</protein>
<dbReference type="Proteomes" id="UP001163046">
    <property type="component" value="Unassembled WGS sequence"/>
</dbReference>
<sequence length="720" mass="82878">MASSNPANKKSKRKDARTPNIRLGYDDEVDSGDVFNAEQQELLDLIERQDVNEVREFFARGPTFDVSRGEIGRVALRLSIDNERADITEILLENGVRIGNALFSAVIEESEHPMFTTFTMRETLDRKAIVDHEFKRDYKELSEGCEEFAVSLLEQCRTMDEIKILTDIRPDAVAHEHQTCKNESYYTEFYADTEEAKELTFLNMALRNNNDKLVAHPYSQLRLNIVLHTGILQVNCCKLLWRNRSLVSKVIYSVRHTLLFPFLAIIYLLAPTLPLSLGLANPVVKFISHTGSFAVFLVLLIISAFQDQFHITVDTPSVVEWMIVVWVAGLAVQELKVFYSQGSSLYRRRWWNLVSLLMITFFVLSYCCQIVAYGLVGTWAVLDQFRKFVPSFGYQPILIANSLYTVGMVLSFFHISSAFQVNATFGPMQLSLYRLFRDVLKFLVFFALLFVAFGLSLRKLYSHYVSTQYQLAKANGTSRVRVGHHFARVDKSMESLFWSLFGLTDLDTFGIDKPEFQITRQTGVVLFGFYQVLIVVVAINMLIAMMTRSFETIVEAEDLHWKVSRTRMWMNWVNKGSVLPPPYNLIPNPKAVAHLFRKLTDVCRGFNQNPASHYAVNSKCNKNNILGEIPREVHGIDMVKIKYNGTSHRRDVLKQIVERYLHKTKEDSRQEDSENLKDIKVVQELMWQELGTRVQGFPRSPFKRTFRRLTATQKAEETCL</sequence>
<feature type="transmembrane region" description="Helical" evidence="9">
    <location>
        <begin position="396"/>
        <end position="419"/>
    </location>
</feature>